<reference evidence="1" key="1">
    <citation type="submission" date="2023-03" db="EMBL/GenBank/DDBJ databases">
        <title>Massive genome expansion in bonnet fungi (Mycena s.s.) driven by repeated elements and novel gene families across ecological guilds.</title>
        <authorList>
            <consortium name="Lawrence Berkeley National Laboratory"/>
            <person name="Harder C.B."/>
            <person name="Miyauchi S."/>
            <person name="Viragh M."/>
            <person name="Kuo A."/>
            <person name="Thoen E."/>
            <person name="Andreopoulos B."/>
            <person name="Lu D."/>
            <person name="Skrede I."/>
            <person name="Drula E."/>
            <person name="Henrissat B."/>
            <person name="Morin E."/>
            <person name="Kohler A."/>
            <person name="Barry K."/>
            <person name="LaButti K."/>
            <person name="Morin E."/>
            <person name="Salamov A."/>
            <person name="Lipzen A."/>
            <person name="Mereny Z."/>
            <person name="Hegedus B."/>
            <person name="Baldrian P."/>
            <person name="Stursova M."/>
            <person name="Weitz H."/>
            <person name="Taylor A."/>
            <person name="Grigoriev I.V."/>
            <person name="Nagy L.G."/>
            <person name="Martin F."/>
            <person name="Kauserud H."/>
        </authorList>
    </citation>
    <scope>NUCLEOTIDE SEQUENCE</scope>
    <source>
        <strain evidence="1">CBHHK182m</strain>
    </source>
</reference>
<protein>
    <recommendedName>
        <fullName evidence="3">F-box domain-containing protein</fullName>
    </recommendedName>
</protein>
<dbReference type="InterPro" id="IPR032675">
    <property type="entry name" value="LRR_dom_sf"/>
</dbReference>
<proteinExistence type="predicted"/>
<dbReference type="SUPFAM" id="SSF52047">
    <property type="entry name" value="RNI-like"/>
    <property type="match status" value="1"/>
</dbReference>
<dbReference type="Gene3D" id="3.80.10.10">
    <property type="entry name" value="Ribonuclease Inhibitor"/>
    <property type="match status" value="1"/>
</dbReference>
<evidence type="ECO:0000313" key="2">
    <source>
        <dbReference type="Proteomes" id="UP001215598"/>
    </source>
</evidence>
<gene>
    <name evidence="1" type="ORF">B0H16DRAFT_1838150</name>
</gene>
<dbReference type="EMBL" id="JARKIB010000006">
    <property type="protein sequence ID" value="KAJ7778996.1"/>
    <property type="molecule type" value="Genomic_DNA"/>
</dbReference>
<dbReference type="Proteomes" id="UP001215598">
    <property type="component" value="Unassembled WGS sequence"/>
</dbReference>
<evidence type="ECO:0000313" key="1">
    <source>
        <dbReference type="EMBL" id="KAJ7778996.1"/>
    </source>
</evidence>
<accession>A0AAD7NXH9</accession>
<dbReference type="AlphaFoldDB" id="A0AAD7NXH9"/>
<organism evidence="1 2">
    <name type="scientific">Mycena metata</name>
    <dbReference type="NCBI Taxonomy" id="1033252"/>
    <lineage>
        <taxon>Eukaryota</taxon>
        <taxon>Fungi</taxon>
        <taxon>Dikarya</taxon>
        <taxon>Basidiomycota</taxon>
        <taxon>Agaricomycotina</taxon>
        <taxon>Agaricomycetes</taxon>
        <taxon>Agaricomycetidae</taxon>
        <taxon>Agaricales</taxon>
        <taxon>Marasmiineae</taxon>
        <taxon>Mycenaceae</taxon>
        <taxon>Mycena</taxon>
    </lineage>
</organism>
<sequence>MTLFHISRPDIRDRLRYNILPSETERETIRESIATARAHLRATECNPCTSKNQEAVLSQYIAEYTSLLAPIRRLSVDILLIIFLDHGIHTPTPGGPSLPSLVEVYKPNLLAAVSRRWQDIVWGTAEFWTALTIPVSQTQSKYPLERLQLCLERSKDALLSLKFHKAHDTLHQGVLAEIFLHAERWVDVALPLDASFLMHLSPVRSRLVRLETLRLGEVTGIPYHSAGEVSVFKDVPRLRFLRLDTSFHTISTLPSLPWTQLEGVSLHLGGQNHHLHSEILSVTPELREISIFSSVDVPEQVLAPRRQGYNLRKLVLVGEYHSLGIPTRCLDLISHPTLNEMHVFRCPWDPLRIESLIRRSGCHLGKLVLQGTRPRNAELVEIFRLMPTLHTLVLKDLIPTAITNLVVESLTLAPGLPQALPALTTLILTGTYFFKTDKLLTMLASRMMPHNRASTLLVVDLTFPDRLFNDSNFEEFGQLEGDSLSLLCLDNARGPTQMFFGTQPRRNWRGYTEDGDGRQTQAHRYDAVSFAS</sequence>
<name>A0AAD7NXH9_9AGAR</name>
<comment type="caution">
    <text evidence="1">The sequence shown here is derived from an EMBL/GenBank/DDBJ whole genome shotgun (WGS) entry which is preliminary data.</text>
</comment>
<evidence type="ECO:0008006" key="3">
    <source>
        <dbReference type="Google" id="ProtNLM"/>
    </source>
</evidence>
<keyword evidence="2" id="KW-1185">Reference proteome</keyword>